<dbReference type="InterPro" id="IPR005467">
    <property type="entry name" value="His_kinase_dom"/>
</dbReference>
<dbReference type="Pfam" id="PF02518">
    <property type="entry name" value="HATPase_c"/>
    <property type="match status" value="1"/>
</dbReference>
<dbReference type="SUPFAM" id="SSF52172">
    <property type="entry name" value="CheY-like"/>
    <property type="match status" value="1"/>
</dbReference>
<dbReference type="Pfam" id="PF00497">
    <property type="entry name" value="SBP_bac_3"/>
    <property type="match status" value="1"/>
</dbReference>
<evidence type="ECO:0000313" key="10">
    <source>
        <dbReference type="EMBL" id="RZS93413.1"/>
    </source>
</evidence>
<dbReference type="InterPro" id="IPR001638">
    <property type="entry name" value="Solute-binding_3/MltF_N"/>
</dbReference>
<dbReference type="InterPro" id="IPR011006">
    <property type="entry name" value="CheY-like_superfamily"/>
</dbReference>
<evidence type="ECO:0000256" key="2">
    <source>
        <dbReference type="ARBA" id="ARBA00012438"/>
    </source>
</evidence>
<dbReference type="Gene3D" id="3.40.50.2300">
    <property type="match status" value="1"/>
</dbReference>
<dbReference type="InterPro" id="IPR036097">
    <property type="entry name" value="HisK_dim/P_sf"/>
</dbReference>
<evidence type="ECO:0000256" key="5">
    <source>
        <dbReference type="ARBA" id="ARBA00022777"/>
    </source>
</evidence>
<keyword evidence="11" id="KW-1185">Reference proteome</keyword>
<accession>A0A4Q7P0T0</accession>
<feature type="modified residue" description="4-aspartylphosphate" evidence="6">
    <location>
        <position position="616"/>
    </location>
</feature>
<evidence type="ECO:0000313" key="11">
    <source>
        <dbReference type="Proteomes" id="UP000292262"/>
    </source>
</evidence>
<dbReference type="SUPFAM" id="SSF53850">
    <property type="entry name" value="Periplasmic binding protein-like II"/>
    <property type="match status" value="1"/>
</dbReference>
<dbReference type="SMART" id="SM00387">
    <property type="entry name" value="HATPase_c"/>
    <property type="match status" value="1"/>
</dbReference>
<evidence type="ECO:0000259" key="8">
    <source>
        <dbReference type="PROSITE" id="PS50109"/>
    </source>
</evidence>
<proteinExistence type="predicted"/>
<dbReference type="InterPro" id="IPR004358">
    <property type="entry name" value="Sig_transdc_His_kin-like_C"/>
</dbReference>
<keyword evidence="7" id="KW-1133">Transmembrane helix</keyword>
<dbReference type="AlphaFoldDB" id="A0A4Q7P0T0"/>
<dbReference type="PROSITE" id="PS51257">
    <property type="entry name" value="PROKAR_LIPOPROTEIN"/>
    <property type="match status" value="1"/>
</dbReference>
<sequence>MLKNIRSTYPLVVIVLLFFSCSKTVSISTDEQNYLNSAEPISVGLFPYYPPYQFVDDQGDINGVFIDYLDAIEEKLNYKFKRVQYDDWITLVDDAKTGKLDIVLEIQKTEERRDYLNFYAELFKSAHVLVTKKGNKSIKNLSDLKNQSIAVPQGYSVEQLLAKAYPSIKLKPFKDDIACLNAVHTGEAKAYVGPKALANYTIRKLDLTDLKIVSETTLFYKPSIGVNKQNEVLNSIMNKAVKSFTLQEKQDIMDRWLYNVIYPFYQNPKFWMGVVWVFVLVVIALFLVNRYLNYKVAKRTKQLLNAKENIEESDRLKTNFIRNISHEIRTPMNGIIGFSEALKNPELTEKEKNEYLNIIINSGKELLSIIEDILEISKLRYRQITVNPEKTNLIVLIEMLFTIYQVEAKKKGLKLLLDNQLPQNQHLILIDKGKLKKIISNLLDNAIKFTEEGTIEVRCYKNDEFVYINVKDSGIGIAPKDKIRIFRSFNQSEKEISKNYGGLGLGLTIARENSVLLGGELSLESELGKGTTFKLKLPYIAYMDKENLTPELNQQETPDDKHIVLIAEDGDINFLFLQMVLQKMQSYTFTIHRAKNGQEAVALCKENNKIDLVLMDIKMPIMDGYDATKKIKKIRPELKIVAQTAYSTEEDIKRALNAGCDDFLSKPVDQSKLKKVLKEHFDFSTKQDS</sequence>
<dbReference type="InterPro" id="IPR003661">
    <property type="entry name" value="HisK_dim/P_dom"/>
</dbReference>
<keyword evidence="4" id="KW-0808">Transferase</keyword>
<dbReference type="PRINTS" id="PR00344">
    <property type="entry name" value="BCTRLSENSOR"/>
</dbReference>
<dbReference type="SMART" id="SM00062">
    <property type="entry name" value="PBPb"/>
    <property type="match status" value="1"/>
</dbReference>
<evidence type="ECO:0000256" key="7">
    <source>
        <dbReference type="SAM" id="Phobius"/>
    </source>
</evidence>
<evidence type="ECO:0000259" key="9">
    <source>
        <dbReference type="PROSITE" id="PS50110"/>
    </source>
</evidence>
<dbReference type="PANTHER" id="PTHR43047">
    <property type="entry name" value="TWO-COMPONENT HISTIDINE PROTEIN KINASE"/>
    <property type="match status" value="1"/>
</dbReference>
<dbReference type="CDD" id="cd01007">
    <property type="entry name" value="PBP2_BvgS_HisK_like"/>
    <property type="match status" value="1"/>
</dbReference>
<dbReference type="SMART" id="SM00388">
    <property type="entry name" value="HisKA"/>
    <property type="match status" value="1"/>
</dbReference>
<dbReference type="CDD" id="cd00082">
    <property type="entry name" value="HisKA"/>
    <property type="match status" value="1"/>
</dbReference>
<evidence type="ECO:0000256" key="3">
    <source>
        <dbReference type="ARBA" id="ARBA00022553"/>
    </source>
</evidence>
<dbReference type="Gene3D" id="1.10.287.130">
    <property type="match status" value="1"/>
</dbReference>
<evidence type="ECO:0000256" key="1">
    <source>
        <dbReference type="ARBA" id="ARBA00000085"/>
    </source>
</evidence>
<feature type="domain" description="Response regulatory" evidence="9">
    <location>
        <begin position="563"/>
        <end position="681"/>
    </location>
</feature>
<dbReference type="RefSeq" id="WP_130286547.1">
    <property type="nucleotide sequence ID" value="NZ_SGXE01000002.1"/>
</dbReference>
<dbReference type="EMBL" id="SGXE01000002">
    <property type="protein sequence ID" value="RZS93413.1"/>
    <property type="molecule type" value="Genomic_DNA"/>
</dbReference>
<feature type="domain" description="Histidine kinase" evidence="8">
    <location>
        <begin position="323"/>
        <end position="541"/>
    </location>
</feature>
<dbReference type="Proteomes" id="UP000292262">
    <property type="component" value="Unassembled WGS sequence"/>
</dbReference>
<dbReference type="PROSITE" id="PS50109">
    <property type="entry name" value="HIS_KIN"/>
    <property type="match status" value="1"/>
</dbReference>
<keyword evidence="5 10" id="KW-0418">Kinase</keyword>
<organism evidence="10 11">
    <name type="scientific">Aquimarina brevivitae</name>
    <dbReference type="NCBI Taxonomy" id="323412"/>
    <lineage>
        <taxon>Bacteria</taxon>
        <taxon>Pseudomonadati</taxon>
        <taxon>Bacteroidota</taxon>
        <taxon>Flavobacteriia</taxon>
        <taxon>Flavobacteriales</taxon>
        <taxon>Flavobacteriaceae</taxon>
        <taxon>Aquimarina</taxon>
    </lineage>
</organism>
<keyword evidence="7" id="KW-0472">Membrane</keyword>
<gene>
    <name evidence="10" type="ORF">EV197_1991</name>
</gene>
<dbReference type="InterPro" id="IPR036890">
    <property type="entry name" value="HATPase_C_sf"/>
</dbReference>
<comment type="catalytic activity">
    <reaction evidence="1">
        <text>ATP + protein L-histidine = ADP + protein N-phospho-L-histidine.</text>
        <dbReference type="EC" id="2.7.13.3"/>
    </reaction>
</comment>
<dbReference type="OrthoDB" id="9811889at2"/>
<dbReference type="Pfam" id="PF00072">
    <property type="entry name" value="Response_reg"/>
    <property type="match status" value="1"/>
</dbReference>
<name>A0A4Q7P0T0_9FLAO</name>
<dbReference type="GO" id="GO:0000155">
    <property type="term" value="F:phosphorelay sensor kinase activity"/>
    <property type="evidence" value="ECO:0007669"/>
    <property type="project" value="InterPro"/>
</dbReference>
<dbReference type="SUPFAM" id="SSF55874">
    <property type="entry name" value="ATPase domain of HSP90 chaperone/DNA topoisomerase II/histidine kinase"/>
    <property type="match status" value="1"/>
</dbReference>
<keyword evidence="7" id="KW-0812">Transmembrane</keyword>
<protein>
    <recommendedName>
        <fullName evidence="2">histidine kinase</fullName>
        <ecNumber evidence="2">2.7.13.3</ecNumber>
    </recommendedName>
</protein>
<dbReference type="PROSITE" id="PS50110">
    <property type="entry name" value="RESPONSE_REGULATORY"/>
    <property type="match status" value="1"/>
</dbReference>
<dbReference type="CDD" id="cd17546">
    <property type="entry name" value="REC_hyHK_CKI1_RcsC-like"/>
    <property type="match status" value="1"/>
</dbReference>
<keyword evidence="3 6" id="KW-0597">Phosphoprotein</keyword>
<reference evidence="10 11" key="1">
    <citation type="submission" date="2019-02" db="EMBL/GenBank/DDBJ databases">
        <title>Genomic Encyclopedia of Type Strains, Phase IV (KMG-IV): sequencing the most valuable type-strain genomes for metagenomic binning, comparative biology and taxonomic classification.</title>
        <authorList>
            <person name="Goeker M."/>
        </authorList>
    </citation>
    <scope>NUCLEOTIDE SEQUENCE [LARGE SCALE GENOMIC DNA]</scope>
    <source>
        <strain evidence="10 11">DSM 17196</strain>
    </source>
</reference>
<dbReference type="EC" id="2.7.13.3" evidence="2"/>
<dbReference type="InterPro" id="IPR003594">
    <property type="entry name" value="HATPase_dom"/>
</dbReference>
<comment type="caution">
    <text evidence="10">The sequence shown here is derived from an EMBL/GenBank/DDBJ whole genome shotgun (WGS) entry which is preliminary data.</text>
</comment>
<feature type="transmembrane region" description="Helical" evidence="7">
    <location>
        <begin position="270"/>
        <end position="292"/>
    </location>
</feature>
<dbReference type="SMART" id="SM00448">
    <property type="entry name" value="REC"/>
    <property type="match status" value="1"/>
</dbReference>
<evidence type="ECO:0000256" key="4">
    <source>
        <dbReference type="ARBA" id="ARBA00022679"/>
    </source>
</evidence>
<dbReference type="CDD" id="cd16922">
    <property type="entry name" value="HATPase_EvgS-ArcB-TorS-like"/>
    <property type="match status" value="1"/>
</dbReference>
<dbReference type="InterPro" id="IPR001789">
    <property type="entry name" value="Sig_transdc_resp-reg_receiver"/>
</dbReference>
<dbReference type="Gene3D" id="3.30.565.10">
    <property type="entry name" value="Histidine kinase-like ATPase, C-terminal domain"/>
    <property type="match status" value="1"/>
</dbReference>
<dbReference type="Gene3D" id="3.40.190.10">
    <property type="entry name" value="Periplasmic binding protein-like II"/>
    <property type="match status" value="2"/>
</dbReference>
<evidence type="ECO:0000256" key="6">
    <source>
        <dbReference type="PROSITE-ProRule" id="PRU00169"/>
    </source>
</evidence>
<dbReference type="Pfam" id="PF00512">
    <property type="entry name" value="HisKA"/>
    <property type="match status" value="1"/>
</dbReference>
<dbReference type="SUPFAM" id="SSF47384">
    <property type="entry name" value="Homodimeric domain of signal transducing histidine kinase"/>
    <property type="match status" value="1"/>
</dbReference>